<dbReference type="PROSITE" id="PS00397">
    <property type="entry name" value="RECOMBINASES_1"/>
    <property type="match status" value="1"/>
</dbReference>
<dbReference type="FunFam" id="3.40.50.1390:FF:000001">
    <property type="entry name" value="DNA recombinase"/>
    <property type="match status" value="1"/>
</dbReference>
<reference evidence="9 10" key="1">
    <citation type="submission" date="2019-03" db="EMBL/GenBank/DDBJ databases">
        <title>Genomic Encyclopedia of Type Strains, Phase IV (KMG-IV): sequencing the most valuable type-strain genomes for metagenomic binning, comparative biology and taxonomic classification.</title>
        <authorList>
            <person name="Goeker M."/>
        </authorList>
    </citation>
    <scope>NUCLEOTIDE SEQUENCE [LARGE SCALE GENOMIC DNA]</scope>
    <source>
        <strain evidence="9 10">DSM 100048</strain>
    </source>
</reference>
<dbReference type="EMBL" id="SMBX01000002">
    <property type="protein sequence ID" value="TCV01397.1"/>
    <property type="molecule type" value="Genomic_DNA"/>
</dbReference>
<feature type="domain" description="Resolvase/invertase-type recombinase catalytic" evidence="8">
    <location>
        <begin position="6"/>
        <end position="140"/>
    </location>
</feature>
<proteinExistence type="inferred from homology"/>
<dbReference type="PANTHER" id="PTHR30461">
    <property type="entry name" value="DNA-INVERTASE FROM LAMBDOID PROPHAGE"/>
    <property type="match status" value="1"/>
</dbReference>
<keyword evidence="10" id="KW-1185">Reference proteome</keyword>
<organism evidence="9 10">
    <name type="scientific">Paracandidimonas soli</name>
    <dbReference type="NCBI Taxonomy" id="1917182"/>
    <lineage>
        <taxon>Bacteria</taxon>
        <taxon>Pseudomonadati</taxon>
        <taxon>Pseudomonadota</taxon>
        <taxon>Betaproteobacteria</taxon>
        <taxon>Burkholderiales</taxon>
        <taxon>Alcaligenaceae</taxon>
        <taxon>Paracandidimonas</taxon>
    </lineage>
</organism>
<dbReference type="GO" id="GO:0003677">
    <property type="term" value="F:DNA binding"/>
    <property type="evidence" value="ECO:0007669"/>
    <property type="project" value="UniProtKB-KW"/>
</dbReference>
<evidence type="ECO:0000313" key="9">
    <source>
        <dbReference type="EMBL" id="TCV01397.1"/>
    </source>
</evidence>
<dbReference type="PANTHER" id="PTHR30461:SF2">
    <property type="entry name" value="SERINE RECOMBINASE PINE-RELATED"/>
    <property type="match status" value="1"/>
</dbReference>
<dbReference type="InterPro" id="IPR036162">
    <property type="entry name" value="Resolvase-like_N_sf"/>
</dbReference>
<dbReference type="AlphaFoldDB" id="A0A4R3V8B8"/>
<evidence type="ECO:0000256" key="3">
    <source>
        <dbReference type="ARBA" id="ARBA00023100"/>
    </source>
</evidence>
<feature type="active site" description="O-(5'-phospho-DNA)-serine intermediate" evidence="6 7">
    <location>
        <position position="14"/>
    </location>
</feature>
<evidence type="ECO:0000256" key="2">
    <source>
        <dbReference type="ARBA" id="ARBA00022908"/>
    </source>
</evidence>
<accession>A0A4R3V8B8</accession>
<dbReference type="InterPro" id="IPR006119">
    <property type="entry name" value="Resolv_N"/>
</dbReference>
<keyword evidence="3" id="KW-0230">DNA invertase</keyword>
<evidence type="ECO:0000259" key="8">
    <source>
        <dbReference type="PROSITE" id="PS51736"/>
    </source>
</evidence>
<dbReference type="GO" id="GO:0015074">
    <property type="term" value="P:DNA integration"/>
    <property type="evidence" value="ECO:0007669"/>
    <property type="project" value="UniProtKB-KW"/>
</dbReference>
<dbReference type="Proteomes" id="UP000294692">
    <property type="component" value="Unassembled WGS sequence"/>
</dbReference>
<sequence length="186" mass="20809">MSTNNVRYGYARVSTEDQSLELQIAALNRADCLRIYTDHGVSGAVHSRPGLDKLIKRLKPGDTLVVWRLDRLGRSLRYLVDLIEHFGKKDIHFVSLMESIDTTSSGGRLLFHVMAALAEFERALISERTKAGMAAARAAGKHVGRKPLLSCIQRTEIEIAIANDTPIETLAKQYAVHPRTLQRFLE</sequence>
<evidence type="ECO:0000256" key="7">
    <source>
        <dbReference type="PROSITE-ProRule" id="PRU10137"/>
    </source>
</evidence>
<evidence type="ECO:0000256" key="6">
    <source>
        <dbReference type="PIRSR" id="PIRSR606118-50"/>
    </source>
</evidence>
<dbReference type="PROSITE" id="PS51736">
    <property type="entry name" value="RECOMBINASES_3"/>
    <property type="match status" value="1"/>
</dbReference>
<comment type="similarity">
    <text evidence="1">Belongs to the site-specific recombinase resolvase family.</text>
</comment>
<gene>
    <name evidence="9" type="ORF">EV686_102108</name>
</gene>
<dbReference type="Pfam" id="PF00239">
    <property type="entry name" value="Resolvase"/>
    <property type="match status" value="1"/>
</dbReference>
<dbReference type="GO" id="GO:0000150">
    <property type="term" value="F:DNA strand exchange activity"/>
    <property type="evidence" value="ECO:0007669"/>
    <property type="project" value="UniProtKB-KW"/>
</dbReference>
<evidence type="ECO:0000256" key="1">
    <source>
        <dbReference type="ARBA" id="ARBA00009913"/>
    </source>
</evidence>
<dbReference type="RefSeq" id="WP_132473892.1">
    <property type="nucleotide sequence ID" value="NZ_SMBX01000002.1"/>
</dbReference>
<evidence type="ECO:0000313" key="10">
    <source>
        <dbReference type="Proteomes" id="UP000294692"/>
    </source>
</evidence>
<name>A0A4R3V8B8_9BURK</name>
<dbReference type="CDD" id="cd03768">
    <property type="entry name" value="SR_ResInv"/>
    <property type="match status" value="1"/>
</dbReference>
<comment type="caution">
    <text evidence="9">The sequence shown here is derived from an EMBL/GenBank/DDBJ whole genome shotgun (WGS) entry which is preliminary data.</text>
</comment>
<dbReference type="PROSITE" id="PS00398">
    <property type="entry name" value="RECOMBINASES_2"/>
    <property type="match status" value="1"/>
</dbReference>
<evidence type="ECO:0000256" key="5">
    <source>
        <dbReference type="ARBA" id="ARBA00023172"/>
    </source>
</evidence>
<dbReference type="OrthoDB" id="8585334at2"/>
<dbReference type="InterPro" id="IPR006118">
    <property type="entry name" value="Recombinase_CS"/>
</dbReference>
<dbReference type="SMART" id="SM00857">
    <property type="entry name" value="Resolvase"/>
    <property type="match status" value="1"/>
</dbReference>
<dbReference type="InterPro" id="IPR050639">
    <property type="entry name" value="SSR_resolvase"/>
</dbReference>
<keyword evidence="5" id="KW-0233">DNA recombination</keyword>
<dbReference type="Gene3D" id="3.40.50.1390">
    <property type="entry name" value="Resolvase, N-terminal catalytic domain"/>
    <property type="match status" value="1"/>
</dbReference>
<keyword evidence="4" id="KW-0238">DNA-binding</keyword>
<evidence type="ECO:0000256" key="4">
    <source>
        <dbReference type="ARBA" id="ARBA00023125"/>
    </source>
</evidence>
<keyword evidence="2" id="KW-0229">DNA integration</keyword>
<protein>
    <submittedName>
        <fullName evidence="9">DNA invertase Pin-like site-specific DNA recombinase</fullName>
    </submittedName>
</protein>
<dbReference type="SUPFAM" id="SSF53041">
    <property type="entry name" value="Resolvase-like"/>
    <property type="match status" value="1"/>
</dbReference>